<dbReference type="InterPro" id="IPR029058">
    <property type="entry name" value="AB_hydrolase_fold"/>
</dbReference>
<comment type="caution">
    <text evidence="8">The sequence shown here is derived from an EMBL/GenBank/DDBJ whole genome shotgun (WGS) entry which is preliminary data.</text>
</comment>
<evidence type="ECO:0000256" key="1">
    <source>
        <dbReference type="ARBA" id="ARBA00007074"/>
    </source>
</evidence>
<dbReference type="Pfam" id="PF00877">
    <property type="entry name" value="NLPC_P60"/>
    <property type="match status" value="1"/>
</dbReference>
<organism evidence="8 9">
    <name type="scientific">Streptomyces griseosporeus</name>
    <dbReference type="NCBI Taxonomy" id="1910"/>
    <lineage>
        <taxon>Bacteria</taxon>
        <taxon>Bacillati</taxon>
        <taxon>Actinomycetota</taxon>
        <taxon>Actinomycetes</taxon>
        <taxon>Kitasatosporales</taxon>
        <taxon>Streptomycetaceae</taxon>
        <taxon>Streptomyces</taxon>
    </lineage>
</organism>
<evidence type="ECO:0000313" key="9">
    <source>
        <dbReference type="Proteomes" id="UP001553148"/>
    </source>
</evidence>
<dbReference type="RefSeq" id="WP_204359312.1">
    <property type="nucleotide sequence ID" value="NZ_JBFAUJ010000018.1"/>
</dbReference>
<evidence type="ECO:0000256" key="5">
    <source>
        <dbReference type="SAM" id="MobiDB-lite"/>
    </source>
</evidence>
<protein>
    <submittedName>
        <fullName evidence="8">NlpC/P60 family protein</fullName>
    </submittedName>
</protein>
<dbReference type="Pfam" id="PF01083">
    <property type="entry name" value="Cutinase"/>
    <property type="match status" value="1"/>
</dbReference>
<dbReference type="PROSITE" id="PS51935">
    <property type="entry name" value="NLPC_P60"/>
    <property type="match status" value="1"/>
</dbReference>
<reference evidence="8 9" key="1">
    <citation type="submission" date="2024-06" db="EMBL/GenBank/DDBJ databases">
        <title>The Natural Products Discovery Center: Release of the First 8490 Sequenced Strains for Exploring Actinobacteria Biosynthetic Diversity.</title>
        <authorList>
            <person name="Kalkreuter E."/>
            <person name="Kautsar S.A."/>
            <person name="Yang D."/>
            <person name="Bader C.D."/>
            <person name="Teijaro C.N."/>
            <person name="Fluegel L."/>
            <person name="Davis C.M."/>
            <person name="Simpson J.R."/>
            <person name="Lauterbach L."/>
            <person name="Steele A.D."/>
            <person name="Gui C."/>
            <person name="Meng S."/>
            <person name="Li G."/>
            <person name="Viehrig K."/>
            <person name="Ye F."/>
            <person name="Su P."/>
            <person name="Kiefer A.F."/>
            <person name="Nichols A."/>
            <person name="Cepeda A.J."/>
            <person name="Yan W."/>
            <person name="Fan B."/>
            <person name="Jiang Y."/>
            <person name="Adhikari A."/>
            <person name="Zheng C.-J."/>
            <person name="Schuster L."/>
            <person name="Cowan T.M."/>
            <person name="Smanski M.J."/>
            <person name="Chevrette M.G."/>
            <person name="De Carvalho L.P.S."/>
            <person name="Shen B."/>
        </authorList>
    </citation>
    <scope>NUCLEOTIDE SEQUENCE [LARGE SCALE GENOMIC DNA]</scope>
    <source>
        <strain evidence="8 9">NPDC052360</strain>
    </source>
</reference>
<keyword evidence="3" id="KW-0378">Hydrolase</keyword>
<dbReference type="Gene3D" id="3.90.1720.10">
    <property type="entry name" value="endopeptidase domain like (from Nostoc punctiforme)"/>
    <property type="match status" value="1"/>
</dbReference>
<feature type="domain" description="NlpC/P60" evidence="7">
    <location>
        <begin position="305"/>
        <end position="464"/>
    </location>
</feature>
<feature type="region of interest" description="Disordered" evidence="5">
    <location>
        <begin position="463"/>
        <end position="485"/>
    </location>
</feature>
<evidence type="ECO:0000256" key="2">
    <source>
        <dbReference type="ARBA" id="ARBA00022670"/>
    </source>
</evidence>
<evidence type="ECO:0000256" key="4">
    <source>
        <dbReference type="ARBA" id="ARBA00022807"/>
    </source>
</evidence>
<proteinExistence type="inferred from homology"/>
<keyword evidence="6" id="KW-0732">Signal</keyword>
<dbReference type="PANTHER" id="PTHR47359">
    <property type="entry name" value="PEPTIDOGLYCAN DL-ENDOPEPTIDASE CWLO"/>
    <property type="match status" value="1"/>
</dbReference>
<feature type="chain" id="PRO_5045532685" evidence="6">
    <location>
        <begin position="21"/>
        <end position="826"/>
    </location>
</feature>
<dbReference type="SUPFAM" id="SSF53474">
    <property type="entry name" value="alpha/beta-Hydrolases"/>
    <property type="match status" value="1"/>
</dbReference>
<keyword evidence="2" id="KW-0645">Protease</keyword>
<accession>A0ABV3KXK0</accession>
<dbReference type="SUPFAM" id="SSF54001">
    <property type="entry name" value="Cysteine proteinases"/>
    <property type="match status" value="1"/>
</dbReference>
<gene>
    <name evidence="8" type="ORF">AB0470_31295</name>
</gene>
<dbReference type="PANTHER" id="PTHR47359:SF3">
    <property type="entry name" value="NLP_P60 DOMAIN-CONTAINING PROTEIN-RELATED"/>
    <property type="match status" value="1"/>
</dbReference>
<keyword evidence="9" id="KW-1185">Reference proteome</keyword>
<feature type="signal peptide" evidence="6">
    <location>
        <begin position="1"/>
        <end position="20"/>
    </location>
</feature>
<dbReference type="EMBL" id="JBFAUJ010000018">
    <property type="protein sequence ID" value="MEV8464019.1"/>
    <property type="molecule type" value="Genomic_DNA"/>
</dbReference>
<dbReference type="SMART" id="SM01110">
    <property type="entry name" value="Cutinase"/>
    <property type="match status" value="1"/>
</dbReference>
<comment type="similarity">
    <text evidence="1">Belongs to the peptidase C40 family.</text>
</comment>
<dbReference type="InterPro" id="IPR000064">
    <property type="entry name" value="NLP_P60_dom"/>
</dbReference>
<keyword evidence="4" id="KW-0788">Thiol protease</keyword>
<dbReference type="InterPro" id="IPR000675">
    <property type="entry name" value="Cutinase/axe"/>
</dbReference>
<dbReference type="InterPro" id="IPR051794">
    <property type="entry name" value="PG_Endopeptidase_C40"/>
</dbReference>
<sequence length="826" mass="87505">MAAVLGVLLGLLALAPSAHAEPAPNQPMVCKPWVIVSAYGSDERSIQQGDSSYSPGYEWGSSGVNSWYIAGVQKALHDQHGVDYGDMSVRNLSYPASLAMPFQPGYWDSMHAGRDRLAQEVEWYDTHCGTGTGLVLIGFSQGAHVVKEALAQPSVQAHEDVIAAIVDIADPSRYNGQIGMGQDGQMLTVNPDFSVGSASVSDGGLLARRAVPGVFAGFLGDGRYFDVCRTDDHVCNRPGPPKTDDLLNEFGKSITAHLSYGAGDRGATADRVTRRAVSSAVAHQAERNAPDDSSDTSCKPHGPTDALGAAAVTAACQVIAADTWYTWGGGHSVSPPQATFGFVDRSDPERSKNDPYRKGFDCSGYVRYAFYKAAGYDIIGDHVVSQIFQTPWPVRISADQGWRALHAGDMVFFGTPSNMHHVAIYIGNGLIAEAPQSDEKIRVSPMSSHSDYAGAVRVDGAGAGGGPNSTWGTDVRTHTEPSTTAPVYTTLAGPTALRIDCQKHAQSVTAEGYTNDAWSHLPDLGGSWISNIYVKGPGWLPGIPACDGSTGPGSGDHSTWGTNVRVHATPSVGSDVVHVFTEPAGVRVVCQKHAERVTAEGYTNDAWSFLGDQTGWISNIYLQGPDWLTDVPTCDGGSAVGGGDHMTWGTDVSLHTAPSTDSPRTDLLPGPTAVRIDCQIHAQSVTAEGYTNDAWSHLADRNAWISNIYVQGAAWLDGVPACDGDPGTGTGDNVNYRSTWGTDVRIHQDASSGSPVVATLPGPTQVTAFCQDHGESVTAEGYTNDAWTYLSDYKGWVSNIYVQGAAWLDGVPACDAHQPGEPPNVR</sequence>
<feature type="region of interest" description="Disordered" evidence="5">
    <location>
        <begin position="281"/>
        <end position="302"/>
    </location>
</feature>
<dbReference type="Gene3D" id="3.40.50.1820">
    <property type="entry name" value="alpha/beta hydrolase"/>
    <property type="match status" value="1"/>
</dbReference>
<evidence type="ECO:0000313" key="8">
    <source>
        <dbReference type="EMBL" id="MEV8464019.1"/>
    </source>
</evidence>
<dbReference type="Proteomes" id="UP001553148">
    <property type="component" value="Unassembled WGS sequence"/>
</dbReference>
<evidence type="ECO:0000256" key="6">
    <source>
        <dbReference type="SAM" id="SignalP"/>
    </source>
</evidence>
<name>A0ABV3KXK0_STRGS</name>
<dbReference type="InterPro" id="IPR038765">
    <property type="entry name" value="Papain-like_cys_pep_sf"/>
</dbReference>
<evidence type="ECO:0000259" key="7">
    <source>
        <dbReference type="PROSITE" id="PS51935"/>
    </source>
</evidence>
<evidence type="ECO:0000256" key="3">
    <source>
        <dbReference type="ARBA" id="ARBA00022801"/>
    </source>
</evidence>